<proteinExistence type="predicted"/>
<sequence>MKDLENWQAKFEECNYARKLLDKVTSLNSIIQAPPVDVVEVKKAIYYAKKYHGTQMRQSGEPYYSHPIGAKVANQVMDLTRIKGDGIKISSAKMVEILYQEKKYDVLLIKLFDRLHNMQTIIGAKSPEKIKKIIEETITYIVPLSMQLQTPIIKQQIVELCYQHLYVKQHKVFNWKQFDSPWLKPIYQNVVNQVCNQYLLVS</sequence>
<protein>
    <recommendedName>
        <fullName evidence="1">GTP diphosphokinase</fullName>
        <ecNumber evidence="1">2.7.6.5</ecNumber>
    </recommendedName>
</protein>
<dbReference type="RefSeq" id="WP_064463615.1">
    <property type="nucleotide sequence ID" value="NZ_CP010969.1"/>
</dbReference>
<dbReference type="GO" id="GO:0008893">
    <property type="term" value="F:guanosine-3',5'-bis(diphosphate) 3'-diphosphatase activity"/>
    <property type="evidence" value="ECO:0007669"/>
    <property type="project" value="TreeGrafter"/>
</dbReference>
<dbReference type="GO" id="GO:0015969">
    <property type="term" value="P:guanosine tetraphosphate metabolic process"/>
    <property type="evidence" value="ECO:0007669"/>
    <property type="project" value="TreeGrafter"/>
</dbReference>
<dbReference type="GO" id="GO:0005886">
    <property type="term" value="C:plasma membrane"/>
    <property type="evidence" value="ECO:0007669"/>
    <property type="project" value="TreeGrafter"/>
</dbReference>
<accession>A0A9N7BS78</accession>
<dbReference type="EC" id="2.7.6.5" evidence="1"/>
<dbReference type="EMBL" id="CP010969">
    <property type="protein sequence ID" value="AJQ51785.1"/>
    <property type="molecule type" value="Genomic_DNA"/>
</dbReference>
<evidence type="ECO:0000313" key="3">
    <source>
        <dbReference type="EMBL" id="AJQ51785.1"/>
    </source>
</evidence>
<dbReference type="GO" id="GO:0008728">
    <property type="term" value="F:GTP diphosphokinase activity"/>
    <property type="evidence" value="ECO:0007669"/>
    <property type="project" value="UniProtKB-EC"/>
</dbReference>
<dbReference type="PANTHER" id="PTHR21262:SF36">
    <property type="entry name" value="BIFUNCTIONAL (P)PPGPP SYNTHASE_HYDROLASE SPOT"/>
    <property type="match status" value="1"/>
</dbReference>
<organism evidence="3 4">
    <name type="scientific">Rickettsia conorii subsp. raoultii</name>
    <dbReference type="NCBI Taxonomy" id="369822"/>
    <lineage>
        <taxon>Bacteria</taxon>
        <taxon>Pseudomonadati</taxon>
        <taxon>Pseudomonadota</taxon>
        <taxon>Alphaproteobacteria</taxon>
        <taxon>Rickettsiales</taxon>
        <taxon>Rickettsiaceae</taxon>
        <taxon>Rickettsieae</taxon>
        <taxon>Rickettsia</taxon>
        <taxon>spotted fever group</taxon>
    </lineage>
</organism>
<dbReference type="Gene3D" id="1.10.3210.10">
    <property type="entry name" value="Hypothetical protein af1432"/>
    <property type="match status" value="2"/>
</dbReference>
<dbReference type="GO" id="GO:0042594">
    <property type="term" value="P:response to starvation"/>
    <property type="evidence" value="ECO:0007669"/>
    <property type="project" value="TreeGrafter"/>
</dbReference>
<evidence type="ECO:0000256" key="2">
    <source>
        <dbReference type="ARBA" id="ARBA00048244"/>
    </source>
</evidence>
<dbReference type="PANTHER" id="PTHR21262">
    <property type="entry name" value="GUANOSINE-3',5'-BIS DIPHOSPHATE 3'-PYROPHOSPHOHYDROLASE"/>
    <property type="match status" value="1"/>
</dbReference>
<reference evidence="3 4" key="1">
    <citation type="journal article" date="2016" name="Genome Announc.">
        <title>Genome Sequence of the Tick-Borne Pathogen Rickettsia raoultii.</title>
        <authorList>
            <person name="El Karkouri K."/>
            <person name="Mediannikov O."/>
            <person name="Robert C."/>
            <person name="Raoult D."/>
            <person name="Fournier P.E."/>
        </authorList>
    </citation>
    <scope>NUCLEOTIDE SEQUENCE [LARGE SCALE GENOMIC DNA]</scope>
    <source>
        <strain evidence="3 4">Khabarovsk</strain>
    </source>
</reference>
<dbReference type="Proteomes" id="UP000077462">
    <property type="component" value="Chromosome"/>
</dbReference>
<dbReference type="AlphaFoldDB" id="A0A9N7BS78"/>
<gene>
    <name evidence="3" type="ORF">UQ52_03040</name>
</gene>
<comment type="catalytic activity">
    <reaction evidence="2">
        <text>GTP + ATP = guanosine 3'-diphosphate 5'-triphosphate + AMP</text>
        <dbReference type="Rhea" id="RHEA:22088"/>
        <dbReference type="ChEBI" id="CHEBI:30616"/>
        <dbReference type="ChEBI" id="CHEBI:37565"/>
        <dbReference type="ChEBI" id="CHEBI:142410"/>
        <dbReference type="ChEBI" id="CHEBI:456215"/>
        <dbReference type="EC" id="2.7.6.5"/>
    </reaction>
</comment>
<evidence type="ECO:0000256" key="1">
    <source>
        <dbReference type="ARBA" id="ARBA00013251"/>
    </source>
</evidence>
<dbReference type="SUPFAM" id="SSF109604">
    <property type="entry name" value="HD-domain/PDEase-like"/>
    <property type="match status" value="1"/>
</dbReference>
<evidence type="ECO:0000313" key="4">
    <source>
        <dbReference type="Proteomes" id="UP000077462"/>
    </source>
</evidence>
<name>A0A9N7BS78_RICCR</name>